<gene>
    <name evidence="1" type="ORF">E2C01_069064</name>
</gene>
<accession>A0A5B7HTM9</accession>
<dbReference type="EMBL" id="VSRR010039492">
    <property type="protein sequence ID" value="MPC74692.1"/>
    <property type="molecule type" value="Genomic_DNA"/>
</dbReference>
<organism evidence="1 2">
    <name type="scientific">Portunus trituberculatus</name>
    <name type="common">Swimming crab</name>
    <name type="synonym">Neptunus trituberculatus</name>
    <dbReference type="NCBI Taxonomy" id="210409"/>
    <lineage>
        <taxon>Eukaryota</taxon>
        <taxon>Metazoa</taxon>
        <taxon>Ecdysozoa</taxon>
        <taxon>Arthropoda</taxon>
        <taxon>Crustacea</taxon>
        <taxon>Multicrustacea</taxon>
        <taxon>Malacostraca</taxon>
        <taxon>Eumalacostraca</taxon>
        <taxon>Eucarida</taxon>
        <taxon>Decapoda</taxon>
        <taxon>Pleocyemata</taxon>
        <taxon>Brachyura</taxon>
        <taxon>Eubrachyura</taxon>
        <taxon>Portunoidea</taxon>
        <taxon>Portunidae</taxon>
        <taxon>Portuninae</taxon>
        <taxon>Portunus</taxon>
    </lineage>
</organism>
<proteinExistence type="predicted"/>
<dbReference type="Proteomes" id="UP000324222">
    <property type="component" value="Unassembled WGS sequence"/>
</dbReference>
<keyword evidence="2" id="KW-1185">Reference proteome</keyword>
<comment type="caution">
    <text evidence="1">The sequence shown here is derived from an EMBL/GenBank/DDBJ whole genome shotgun (WGS) entry which is preliminary data.</text>
</comment>
<reference evidence="1 2" key="1">
    <citation type="submission" date="2019-05" db="EMBL/GenBank/DDBJ databases">
        <title>Another draft genome of Portunus trituberculatus and its Hox gene families provides insights of decapod evolution.</title>
        <authorList>
            <person name="Jeong J.-H."/>
            <person name="Song I."/>
            <person name="Kim S."/>
            <person name="Choi T."/>
            <person name="Kim D."/>
            <person name="Ryu S."/>
            <person name="Kim W."/>
        </authorList>
    </citation>
    <scope>NUCLEOTIDE SEQUENCE [LARGE SCALE GENOMIC DNA]</scope>
    <source>
        <tissue evidence="1">Muscle</tissue>
    </source>
</reference>
<name>A0A5B7HTM9_PORTR</name>
<evidence type="ECO:0000313" key="2">
    <source>
        <dbReference type="Proteomes" id="UP000324222"/>
    </source>
</evidence>
<sequence>MTGGGSRGENPIPATDTLPCLKVPGLYKQVAKKSNLEQTSKEHRGSNATDVMGMDLKLVAERVREGSVGRFDGVP</sequence>
<dbReference type="AlphaFoldDB" id="A0A5B7HTM9"/>
<protein>
    <submittedName>
        <fullName evidence="1">Uncharacterized protein</fullName>
    </submittedName>
</protein>
<evidence type="ECO:0000313" key="1">
    <source>
        <dbReference type="EMBL" id="MPC74692.1"/>
    </source>
</evidence>